<evidence type="ECO:0000256" key="3">
    <source>
        <dbReference type="ARBA" id="ARBA00023212"/>
    </source>
</evidence>
<proteinExistence type="inferred from homology"/>
<dbReference type="SMART" id="SM00033">
    <property type="entry name" value="CH"/>
    <property type="match status" value="1"/>
</dbReference>
<feature type="region of interest" description="Disordered" evidence="5">
    <location>
        <begin position="379"/>
        <end position="404"/>
    </location>
</feature>
<protein>
    <submittedName>
        <fullName evidence="9">Growth arrest-specific protein 2-like</fullName>
    </submittedName>
</protein>
<evidence type="ECO:0000313" key="9">
    <source>
        <dbReference type="RefSeq" id="XP_022237309.1"/>
    </source>
</evidence>
<dbReference type="PROSITE" id="PS51460">
    <property type="entry name" value="GAR"/>
    <property type="match status" value="1"/>
</dbReference>
<keyword evidence="2" id="KW-0963">Cytoplasm</keyword>
<feature type="compositionally biased region" description="Low complexity" evidence="5">
    <location>
        <begin position="234"/>
        <end position="245"/>
    </location>
</feature>
<dbReference type="GeneID" id="106478073"/>
<dbReference type="InterPro" id="IPR036534">
    <property type="entry name" value="GAR_dom_sf"/>
</dbReference>
<evidence type="ECO:0000256" key="2">
    <source>
        <dbReference type="ARBA" id="ARBA00022490"/>
    </source>
</evidence>
<dbReference type="PROSITE" id="PS50021">
    <property type="entry name" value="CH"/>
    <property type="match status" value="1"/>
</dbReference>
<dbReference type="PANTHER" id="PTHR46756">
    <property type="entry name" value="TRANSGELIN"/>
    <property type="match status" value="1"/>
</dbReference>
<keyword evidence="3" id="KW-0206">Cytoskeleton</keyword>
<feature type="domain" description="Calponin-homology (CH)" evidence="6">
    <location>
        <begin position="32"/>
        <end position="156"/>
    </location>
</feature>
<dbReference type="InterPro" id="IPR003108">
    <property type="entry name" value="GAR_dom"/>
</dbReference>
<accession>A0ABM1S104</accession>
<comment type="subcellular location">
    <subcellularLocation>
        <location evidence="1">Cytoplasm</location>
        <location evidence="1">Cytoskeleton</location>
    </subcellularLocation>
</comment>
<dbReference type="RefSeq" id="XP_022237309.1">
    <property type="nucleotide sequence ID" value="XM_022381601.1"/>
</dbReference>
<evidence type="ECO:0000259" key="7">
    <source>
        <dbReference type="PROSITE" id="PS51460"/>
    </source>
</evidence>
<evidence type="ECO:0000256" key="1">
    <source>
        <dbReference type="ARBA" id="ARBA00004245"/>
    </source>
</evidence>
<dbReference type="Gene3D" id="3.30.920.20">
    <property type="entry name" value="Gas2-like domain"/>
    <property type="match status" value="1"/>
</dbReference>
<reference evidence="9" key="1">
    <citation type="submission" date="2025-08" db="UniProtKB">
        <authorList>
            <consortium name="RefSeq"/>
        </authorList>
    </citation>
    <scope>IDENTIFICATION</scope>
    <source>
        <tissue evidence="9">Muscle</tissue>
    </source>
</reference>
<comment type="similarity">
    <text evidence="4">Belongs to the GAS2 family.</text>
</comment>
<dbReference type="Gene3D" id="1.10.418.10">
    <property type="entry name" value="Calponin-like domain"/>
    <property type="match status" value="1"/>
</dbReference>
<dbReference type="PANTHER" id="PTHR46756:SF13">
    <property type="entry name" value="GROWTH ARREST-SPECIFIC PROTEIN 2"/>
    <property type="match status" value="1"/>
</dbReference>
<dbReference type="Pfam" id="PF02187">
    <property type="entry name" value="GAS2"/>
    <property type="match status" value="1"/>
</dbReference>
<evidence type="ECO:0000259" key="6">
    <source>
        <dbReference type="PROSITE" id="PS50021"/>
    </source>
</evidence>
<dbReference type="InterPro" id="IPR001715">
    <property type="entry name" value="CH_dom"/>
</dbReference>
<dbReference type="CDD" id="cd21204">
    <property type="entry name" value="CH_GAS2-like"/>
    <property type="match status" value="1"/>
</dbReference>
<dbReference type="SUPFAM" id="SSF47576">
    <property type="entry name" value="Calponin-homology domain, CH-domain"/>
    <property type="match status" value="1"/>
</dbReference>
<dbReference type="Proteomes" id="UP000694941">
    <property type="component" value="Unplaced"/>
</dbReference>
<evidence type="ECO:0000256" key="5">
    <source>
        <dbReference type="SAM" id="MobiDB-lite"/>
    </source>
</evidence>
<dbReference type="InterPro" id="IPR036872">
    <property type="entry name" value="CH_dom_sf"/>
</dbReference>
<keyword evidence="8" id="KW-1185">Reference proteome</keyword>
<dbReference type="Pfam" id="PF00307">
    <property type="entry name" value="CH"/>
    <property type="match status" value="1"/>
</dbReference>
<feature type="region of interest" description="Disordered" evidence="5">
    <location>
        <begin position="203"/>
        <end position="276"/>
    </location>
</feature>
<evidence type="ECO:0000256" key="4">
    <source>
        <dbReference type="ARBA" id="ARBA00038441"/>
    </source>
</evidence>
<name>A0ABM1S104_LIMPO</name>
<sequence>MAGKEQCKTMSDEQMWDDFKFQIAKRQEENLIPLKEDLADWMNKILDIENITVENFMEALDNGIIICKLAKLIQRKAESCRQEGLISEVVPQMSFKCWENARSKSFFARENAENFLKWCRKFGVREAVIFESEGLVLHTQPRAVVLCLLELGRIASKYGIEPPGLVKLEKEIDEHESTGSTIASDSESISPVPSLVPIYSTRMEYTPPSSSPVPMPKTDDSSSSVSPTPMCTGTDSTDSVASASSQNSITPPSLPSPVRSNGTPTKPRPKSSDLDKKVMQIADDVLEDKAQIKKVSEGRYSVAGKSVFVRLLKGRHVMVRVGGGWDTLEHFLSRHHVTDPSQVKLIDSKQAWSDVNSQPSNPLSNDGRSESLLNVRAKHRNSTSSLPDISHSTNSRKRSVDIQI</sequence>
<organism evidence="8 9">
    <name type="scientific">Limulus polyphemus</name>
    <name type="common">Atlantic horseshoe crab</name>
    <dbReference type="NCBI Taxonomy" id="6850"/>
    <lineage>
        <taxon>Eukaryota</taxon>
        <taxon>Metazoa</taxon>
        <taxon>Ecdysozoa</taxon>
        <taxon>Arthropoda</taxon>
        <taxon>Chelicerata</taxon>
        <taxon>Merostomata</taxon>
        <taxon>Xiphosura</taxon>
        <taxon>Limulidae</taxon>
        <taxon>Limulus</taxon>
    </lineage>
</organism>
<feature type="domain" description="GAR" evidence="7">
    <location>
        <begin position="265"/>
        <end position="339"/>
    </location>
</feature>
<gene>
    <name evidence="9" type="primary">LOC106478073</name>
</gene>
<dbReference type="SUPFAM" id="SSF143575">
    <property type="entry name" value="GAS2 domain-like"/>
    <property type="match status" value="1"/>
</dbReference>
<dbReference type="SMART" id="SM00243">
    <property type="entry name" value="GAS2"/>
    <property type="match status" value="1"/>
</dbReference>
<feature type="compositionally biased region" description="Polar residues" evidence="5">
    <location>
        <begin position="382"/>
        <end position="393"/>
    </location>
</feature>
<evidence type="ECO:0000313" key="8">
    <source>
        <dbReference type="Proteomes" id="UP000694941"/>
    </source>
</evidence>